<evidence type="ECO:0000256" key="12">
    <source>
        <dbReference type="ARBA" id="ARBA00023242"/>
    </source>
</evidence>
<keyword evidence="9" id="KW-0694">RNA-binding</keyword>
<name>A0A166HQK8_9AGAM</name>
<keyword evidence="4" id="KW-0813">Transport</keyword>
<keyword evidence="11" id="KW-0508">mRNA splicing</keyword>
<keyword evidence="10" id="KW-0866">Nonsense-mediated mRNA decay</keyword>
<feature type="region of interest" description="Disordered" evidence="13">
    <location>
        <begin position="159"/>
        <end position="225"/>
    </location>
</feature>
<evidence type="ECO:0000256" key="4">
    <source>
        <dbReference type="ARBA" id="ARBA00022448"/>
    </source>
</evidence>
<evidence type="ECO:0000259" key="14">
    <source>
        <dbReference type="Pfam" id="PF09405"/>
    </source>
</evidence>
<feature type="compositionally biased region" description="Polar residues" evidence="13">
    <location>
        <begin position="103"/>
        <end position="122"/>
    </location>
</feature>
<evidence type="ECO:0000256" key="5">
    <source>
        <dbReference type="ARBA" id="ARBA00022490"/>
    </source>
</evidence>
<evidence type="ECO:0000256" key="6">
    <source>
        <dbReference type="ARBA" id="ARBA00022664"/>
    </source>
</evidence>
<feature type="region of interest" description="Disordered" evidence="13">
    <location>
        <begin position="259"/>
        <end position="346"/>
    </location>
</feature>
<dbReference type="GO" id="GO:0000184">
    <property type="term" value="P:nuclear-transcribed mRNA catabolic process, nonsense-mediated decay"/>
    <property type="evidence" value="ECO:0007669"/>
    <property type="project" value="UniProtKB-KW"/>
</dbReference>
<feature type="region of interest" description="Disordered" evidence="13">
    <location>
        <begin position="700"/>
        <end position="748"/>
    </location>
</feature>
<reference evidence="15 16" key="1">
    <citation type="journal article" date="2016" name="Mol. Biol. Evol.">
        <title>Comparative Genomics of Early-Diverging Mushroom-Forming Fungi Provides Insights into the Origins of Lignocellulose Decay Capabilities.</title>
        <authorList>
            <person name="Nagy L.G."/>
            <person name="Riley R."/>
            <person name="Tritt A."/>
            <person name="Adam C."/>
            <person name="Daum C."/>
            <person name="Floudas D."/>
            <person name="Sun H."/>
            <person name="Yadav J.S."/>
            <person name="Pangilinan J."/>
            <person name="Larsson K.H."/>
            <person name="Matsuura K."/>
            <person name="Barry K."/>
            <person name="Labutti K."/>
            <person name="Kuo R."/>
            <person name="Ohm R.A."/>
            <person name="Bhattacharya S.S."/>
            <person name="Shirouzu T."/>
            <person name="Yoshinaga Y."/>
            <person name="Martin F.M."/>
            <person name="Grigoriev I.V."/>
            <person name="Hibbett D.S."/>
        </authorList>
    </citation>
    <scope>NUCLEOTIDE SEQUENCE [LARGE SCALE GENOMIC DNA]</scope>
    <source>
        <strain evidence="15 16">HHB10207 ss-3</strain>
    </source>
</reference>
<keyword evidence="12" id="KW-0539">Nucleus</keyword>
<feature type="compositionally biased region" description="Basic and acidic residues" evidence="13">
    <location>
        <begin position="303"/>
        <end position="315"/>
    </location>
</feature>
<dbReference type="Pfam" id="PF09405">
    <property type="entry name" value="Btz"/>
    <property type="match status" value="1"/>
</dbReference>
<feature type="region of interest" description="Disordered" evidence="13">
    <location>
        <begin position="408"/>
        <end position="438"/>
    </location>
</feature>
<feature type="compositionally biased region" description="Low complexity" evidence="13">
    <location>
        <begin position="324"/>
        <end position="333"/>
    </location>
</feature>
<sequence length="795" mass="85089">MPAPTLTIPSSSKVDSSVQSPSSAKTPASRSKAKLRARRRRRASESDDEQIERDLSSDSESGDLSFHSASESGSDDEEENFESPNGLDHGSPLLRPATPAEDLSSTSHSQLNEVVDQKTNGHSFFAPEHANWSDMVTDENANGPTDLPVIDFADFTQGGHTAADATTSDATAPAPPPKILTPPPRTTAPVAPSDDARATNSGPAPPRRTDGKSVRQNYQQRLQEDPSFVPVVGMFWGHDDRLMNKDLRSMSNWWRGKWGRGGGGGANWQNRSGNTKGSRNGQGATNSEDGWVPPASEQAWTHDGFEQMRQRDEQRAVQTRGRRPQGPSAPSGSRGRGGPQSPVHNNRAALNSTAHAQAVAQAQGRPWFVRKPEKPWTQQFDAFLHFDHDLRPRPGQGQGVRIHLNSKSSSVVRLSQSTAPANAAHTPSSSSPTRSESERLFVVRLPKRKGSTVAQTPNVRVHPAAPVVPEPITTVADPFVDDEPSTSYSAPSSSLPADDSRGVQAVTEGVSQLGLQTASPAALQTSTAIPTVSAGLEEKLPPAFVPSSSTAGIESITGTAAADPSAPAIGSIPSFDPALNAQPSVLPPAQIPTASPPLYPPGMAYQPQYTYHPGFPPGVVLNESGYPVDQMTGQYVYLQPSLQVPSIYNPPPLHMMPSPESLMYGHMMADYMPSSPFGDHQQPVQFSLPRQRTRVEIRAPSGEESGVGKRVQQQTSGPRLGSQPAVTDPAYSPAAGYAGVNGETMPTGERLPNGSVSYGGMQYYFPTYPYAQYPGYDGYSDGTQPQLPPPPQSYY</sequence>
<feature type="compositionally biased region" description="Low complexity" evidence="13">
    <location>
        <begin position="408"/>
        <end position="417"/>
    </location>
</feature>
<comment type="subcellular location">
    <subcellularLocation>
        <location evidence="2">Cytoplasm</location>
    </subcellularLocation>
    <subcellularLocation>
        <location evidence="1">Nucleus</location>
    </subcellularLocation>
</comment>
<dbReference type="GO" id="GO:0006397">
    <property type="term" value="P:mRNA processing"/>
    <property type="evidence" value="ECO:0007669"/>
    <property type="project" value="UniProtKB-KW"/>
</dbReference>
<feature type="region of interest" description="Disordered" evidence="13">
    <location>
        <begin position="475"/>
        <end position="500"/>
    </location>
</feature>
<dbReference type="GO" id="GO:0003729">
    <property type="term" value="F:mRNA binding"/>
    <property type="evidence" value="ECO:0007669"/>
    <property type="project" value="InterPro"/>
</dbReference>
<evidence type="ECO:0000256" key="13">
    <source>
        <dbReference type="SAM" id="MobiDB-lite"/>
    </source>
</evidence>
<comment type="similarity">
    <text evidence="3">Belongs to the CASC3 family.</text>
</comment>
<evidence type="ECO:0000256" key="8">
    <source>
        <dbReference type="ARBA" id="ARBA00022845"/>
    </source>
</evidence>
<evidence type="ECO:0000256" key="9">
    <source>
        <dbReference type="ARBA" id="ARBA00022884"/>
    </source>
</evidence>
<dbReference type="GO" id="GO:0035145">
    <property type="term" value="C:exon-exon junction complex"/>
    <property type="evidence" value="ECO:0007669"/>
    <property type="project" value="InterPro"/>
</dbReference>
<feature type="compositionally biased region" description="Basic residues" evidence="13">
    <location>
        <begin position="31"/>
        <end position="42"/>
    </location>
</feature>
<feature type="compositionally biased region" description="Pro residues" evidence="13">
    <location>
        <begin position="173"/>
        <end position="186"/>
    </location>
</feature>
<dbReference type="GO" id="GO:0051028">
    <property type="term" value="P:mRNA transport"/>
    <property type="evidence" value="ECO:0007669"/>
    <property type="project" value="UniProtKB-KW"/>
</dbReference>
<keyword evidence="16" id="KW-1185">Reference proteome</keyword>
<feature type="compositionally biased region" description="Low complexity" evidence="13">
    <location>
        <begin position="161"/>
        <end position="172"/>
    </location>
</feature>
<organism evidence="15 16">
    <name type="scientific">Sistotremastrum suecicum HHB10207 ss-3</name>
    <dbReference type="NCBI Taxonomy" id="1314776"/>
    <lineage>
        <taxon>Eukaryota</taxon>
        <taxon>Fungi</taxon>
        <taxon>Dikarya</taxon>
        <taxon>Basidiomycota</taxon>
        <taxon>Agaricomycotina</taxon>
        <taxon>Agaricomycetes</taxon>
        <taxon>Sistotremastrales</taxon>
        <taxon>Sistotremastraceae</taxon>
        <taxon>Sistotremastrum</taxon>
    </lineage>
</organism>
<feature type="compositionally biased region" description="Low complexity" evidence="13">
    <location>
        <begin position="58"/>
        <end position="72"/>
    </location>
</feature>
<protein>
    <recommendedName>
        <fullName evidence="14">Btz domain-containing protein</fullName>
    </recommendedName>
</protein>
<proteinExistence type="inferred from homology"/>
<dbReference type="EMBL" id="KV428010">
    <property type="protein sequence ID" value="KZT42977.1"/>
    <property type="molecule type" value="Genomic_DNA"/>
</dbReference>
<feature type="compositionally biased region" description="Low complexity" evidence="13">
    <location>
        <begin position="485"/>
        <end position="497"/>
    </location>
</feature>
<evidence type="ECO:0000313" key="16">
    <source>
        <dbReference type="Proteomes" id="UP000076798"/>
    </source>
</evidence>
<feature type="compositionally biased region" description="Polar residues" evidence="13">
    <location>
        <begin position="274"/>
        <end position="288"/>
    </location>
</feature>
<evidence type="ECO:0000256" key="10">
    <source>
        <dbReference type="ARBA" id="ARBA00023161"/>
    </source>
</evidence>
<dbReference type="AlphaFoldDB" id="A0A166HQK8"/>
<dbReference type="GO" id="GO:0008380">
    <property type="term" value="P:RNA splicing"/>
    <property type="evidence" value="ECO:0007669"/>
    <property type="project" value="UniProtKB-KW"/>
</dbReference>
<dbReference type="STRING" id="1314776.A0A166HQK8"/>
<keyword evidence="5" id="KW-0963">Cytoplasm</keyword>
<keyword evidence="6" id="KW-0507">mRNA processing</keyword>
<accession>A0A166HQK8</accession>
<dbReference type="GO" id="GO:0006417">
    <property type="term" value="P:regulation of translation"/>
    <property type="evidence" value="ECO:0007669"/>
    <property type="project" value="UniProtKB-KW"/>
</dbReference>
<gene>
    <name evidence="15" type="ORF">SISSUDRAFT_1058112</name>
</gene>
<keyword evidence="7" id="KW-0509">mRNA transport</keyword>
<dbReference type="InterPro" id="IPR018545">
    <property type="entry name" value="Btz_dom"/>
</dbReference>
<evidence type="ECO:0000256" key="7">
    <source>
        <dbReference type="ARBA" id="ARBA00022816"/>
    </source>
</evidence>
<evidence type="ECO:0000256" key="1">
    <source>
        <dbReference type="ARBA" id="ARBA00004123"/>
    </source>
</evidence>
<dbReference type="OrthoDB" id="3361414at2759"/>
<feature type="compositionally biased region" description="Pro residues" evidence="13">
    <location>
        <begin position="786"/>
        <end position="795"/>
    </location>
</feature>
<feature type="domain" description="Btz" evidence="14">
    <location>
        <begin position="211"/>
        <end position="319"/>
    </location>
</feature>
<evidence type="ECO:0000256" key="2">
    <source>
        <dbReference type="ARBA" id="ARBA00004496"/>
    </source>
</evidence>
<keyword evidence="8" id="KW-0810">Translation regulation</keyword>
<feature type="region of interest" description="Disordered" evidence="13">
    <location>
        <begin position="1"/>
        <end position="126"/>
    </location>
</feature>
<feature type="region of interest" description="Disordered" evidence="13">
    <location>
        <begin position="774"/>
        <end position="795"/>
    </location>
</feature>
<evidence type="ECO:0000256" key="11">
    <source>
        <dbReference type="ARBA" id="ARBA00023187"/>
    </source>
</evidence>
<evidence type="ECO:0000256" key="3">
    <source>
        <dbReference type="ARBA" id="ARBA00009548"/>
    </source>
</evidence>
<evidence type="ECO:0000313" key="15">
    <source>
        <dbReference type="EMBL" id="KZT42977.1"/>
    </source>
</evidence>
<dbReference type="Proteomes" id="UP000076798">
    <property type="component" value="Unassembled WGS sequence"/>
</dbReference>
<feature type="compositionally biased region" description="Low complexity" evidence="13">
    <location>
        <begin position="9"/>
        <end position="23"/>
    </location>
</feature>
<dbReference type="GO" id="GO:0005737">
    <property type="term" value="C:cytoplasm"/>
    <property type="evidence" value="ECO:0007669"/>
    <property type="project" value="UniProtKB-SubCell"/>
</dbReference>